<evidence type="ECO:0000256" key="1">
    <source>
        <dbReference type="ARBA" id="ARBA00022679"/>
    </source>
</evidence>
<gene>
    <name evidence="5" type="ORF">DZC52_04260</name>
</gene>
<name>A0A3E1KAV4_9GAMM</name>
<proteinExistence type="predicted"/>
<comment type="caution">
    <text evidence="5">The sequence shown here is derived from an EMBL/GenBank/DDBJ whole genome shotgun (WGS) entry which is preliminary data.</text>
</comment>
<feature type="region of interest" description="Disordered" evidence="4">
    <location>
        <begin position="184"/>
        <end position="207"/>
    </location>
</feature>
<dbReference type="SUPFAM" id="SSF51161">
    <property type="entry name" value="Trimeric LpxA-like enzymes"/>
    <property type="match status" value="1"/>
</dbReference>
<protein>
    <submittedName>
        <fullName evidence="5">Serine acetyltransferase</fullName>
    </submittedName>
</protein>
<organism evidence="5 6">
    <name type="scientific">Wenzhouxiangella sediminis</name>
    <dbReference type="NCBI Taxonomy" id="1792836"/>
    <lineage>
        <taxon>Bacteria</taxon>
        <taxon>Pseudomonadati</taxon>
        <taxon>Pseudomonadota</taxon>
        <taxon>Gammaproteobacteria</taxon>
        <taxon>Chromatiales</taxon>
        <taxon>Wenzhouxiangellaceae</taxon>
        <taxon>Wenzhouxiangella</taxon>
    </lineage>
</organism>
<dbReference type="EMBL" id="QUZK01000018">
    <property type="protein sequence ID" value="RFF31579.1"/>
    <property type="molecule type" value="Genomic_DNA"/>
</dbReference>
<reference evidence="5 6" key="1">
    <citation type="submission" date="2018-08" db="EMBL/GenBank/DDBJ databases">
        <title>Wenzhouxiangella salilacus sp. nov., a novel bacterium isolated from a saline lake in Xinjiang Province, China.</title>
        <authorList>
            <person name="Han S."/>
        </authorList>
    </citation>
    <scope>NUCLEOTIDE SEQUENCE [LARGE SCALE GENOMIC DNA]</scope>
    <source>
        <strain evidence="5 6">XDB06</strain>
    </source>
</reference>
<sequence>MNPSSSERGALRADFKRYLDTMTGIHGSWRARLAAATEFGFLAIAVYRFGRLARRIRPRLLGWPLKIVYRVLNFFVEILFGISLSTNSRIGRGFYIGHFGGIVVHGNLGEGCSIGQGVTVGSRGAGRSDGYPEIGDRVYLGAGAMVIGRVHVGDDVVVGANTVVVSDIPAGCRVVSAPARILPPRSGASAPASDPRECPERTLGSVR</sequence>
<accession>A0A3E1KAV4</accession>
<dbReference type="OrthoDB" id="9801456at2"/>
<dbReference type="PROSITE" id="PS00101">
    <property type="entry name" value="HEXAPEP_TRANSFERASES"/>
    <property type="match status" value="1"/>
</dbReference>
<dbReference type="RefSeq" id="WP_116649885.1">
    <property type="nucleotide sequence ID" value="NZ_QUZK01000018.1"/>
</dbReference>
<keyword evidence="3" id="KW-0012">Acyltransferase</keyword>
<keyword evidence="6" id="KW-1185">Reference proteome</keyword>
<dbReference type="Gene3D" id="2.160.10.10">
    <property type="entry name" value="Hexapeptide repeat proteins"/>
    <property type="match status" value="1"/>
</dbReference>
<dbReference type="InterPro" id="IPR018357">
    <property type="entry name" value="Hexapep_transf_CS"/>
</dbReference>
<keyword evidence="1 5" id="KW-0808">Transferase</keyword>
<dbReference type="Proteomes" id="UP000260351">
    <property type="component" value="Unassembled WGS sequence"/>
</dbReference>
<keyword evidence="2" id="KW-0677">Repeat</keyword>
<dbReference type="Pfam" id="PF00132">
    <property type="entry name" value="Hexapep"/>
    <property type="match status" value="1"/>
</dbReference>
<evidence type="ECO:0000313" key="6">
    <source>
        <dbReference type="Proteomes" id="UP000260351"/>
    </source>
</evidence>
<dbReference type="InterPro" id="IPR011004">
    <property type="entry name" value="Trimer_LpxA-like_sf"/>
</dbReference>
<evidence type="ECO:0000313" key="5">
    <source>
        <dbReference type="EMBL" id="RFF31579.1"/>
    </source>
</evidence>
<dbReference type="InterPro" id="IPR001451">
    <property type="entry name" value="Hexapep"/>
</dbReference>
<evidence type="ECO:0000256" key="4">
    <source>
        <dbReference type="SAM" id="MobiDB-lite"/>
    </source>
</evidence>
<evidence type="ECO:0000256" key="2">
    <source>
        <dbReference type="ARBA" id="ARBA00022737"/>
    </source>
</evidence>
<dbReference type="PANTHER" id="PTHR42811">
    <property type="entry name" value="SERINE ACETYLTRANSFERASE"/>
    <property type="match status" value="1"/>
</dbReference>
<evidence type="ECO:0000256" key="3">
    <source>
        <dbReference type="ARBA" id="ARBA00023315"/>
    </source>
</evidence>
<dbReference type="AlphaFoldDB" id="A0A3E1KAV4"/>
<dbReference type="GO" id="GO:0016746">
    <property type="term" value="F:acyltransferase activity"/>
    <property type="evidence" value="ECO:0007669"/>
    <property type="project" value="UniProtKB-KW"/>
</dbReference>